<protein>
    <submittedName>
        <fullName evidence="1">Uncharacterized protein</fullName>
    </submittedName>
</protein>
<evidence type="ECO:0000313" key="2">
    <source>
        <dbReference type="Proteomes" id="UP000001025"/>
    </source>
</evidence>
<name>Q7UM10_RHOBA</name>
<reference evidence="1 2" key="1">
    <citation type="journal article" date="2003" name="Proc. Natl. Acad. Sci. U.S.A.">
        <title>Complete genome sequence of the marine planctomycete Pirellula sp. strain 1.</title>
        <authorList>
            <person name="Gloeckner F.O."/>
            <person name="Kube M."/>
            <person name="Bauer M."/>
            <person name="Teeling H."/>
            <person name="Lombardot T."/>
            <person name="Ludwig W."/>
            <person name="Gade D."/>
            <person name="Beck A."/>
            <person name="Borzym K."/>
            <person name="Heitmann K."/>
            <person name="Rabus R."/>
            <person name="Schlesner H."/>
            <person name="Amann R."/>
            <person name="Reinhardt R."/>
        </authorList>
    </citation>
    <scope>NUCLEOTIDE SEQUENCE [LARGE SCALE GENOMIC DNA]</scope>
    <source>
        <strain evidence="2">DSM 10527 / NCIMB 13988 / SH1</strain>
    </source>
</reference>
<dbReference type="EnsemblBacteria" id="CAD76107">
    <property type="protein sequence ID" value="CAD76107"/>
    <property type="gene ID" value="RB9143"/>
</dbReference>
<dbReference type="KEGG" id="rba:RB9143"/>
<keyword evidence="2" id="KW-1185">Reference proteome</keyword>
<dbReference type="AlphaFoldDB" id="Q7UM10"/>
<evidence type="ECO:0000313" key="1">
    <source>
        <dbReference type="EMBL" id="CAD76107.1"/>
    </source>
</evidence>
<organism evidence="1 2">
    <name type="scientific">Rhodopirellula baltica (strain DSM 10527 / NCIMB 13988 / SH1)</name>
    <dbReference type="NCBI Taxonomy" id="243090"/>
    <lineage>
        <taxon>Bacteria</taxon>
        <taxon>Pseudomonadati</taxon>
        <taxon>Planctomycetota</taxon>
        <taxon>Planctomycetia</taxon>
        <taxon>Pirellulales</taxon>
        <taxon>Pirellulaceae</taxon>
        <taxon>Rhodopirellula</taxon>
    </lineage>
</organism>
<dbReference type="HOGENOM" id="CLU_2466915_0_0_0"/>
<proteinExistence type="predicted"/>
<dbReference type="InParanoid" id="Q7UM10"/>
<gene>
    <name evidence="1" type="ordered locus">RB9143</name>
</gene>
<sequence length="88" mass="9762">MLARFEVAFFAIGVCWPTAIHIEARGIAPGIENEEDWLANGQHQPIRFELNLAVGQNGAVLFCSRGDAPGYVKRGRWPLEEKAQLQNA</sequence>
<accession>Q7UM10</accession>
<dbReference type="Proteomes" id="UP000001025">
    <property type="component" value="Chromosome"/>
</dbReference>
<dbReference type="EMBL" id="BX294149">
    <property type="protein sequence ID" value="CAD76107.1"/>
    <property type="molecule type" value="Genomic_DNA"/>
</dbReference>